<dbReference type="InterPro" id="IPR011852">
    <property type="entry name" value="TRAP_TAXI"/>
</dbReference>
<protein>
    <submittedName>
        <fullName evidence="2">AraC family transcriptional regulator</fullName>
    </submittedName>
</protein>
<comment type="caution">
    <text evidence="2">The sequence shown here is derived from an EMBL/GenBank/DDBJ whole genome shotgun (WGS) entry which is preliminary data.</text>
</comment>
<keyword evidence="1" id="KW-0812">Transmembrane</keyword>
<evidence type="ECO:0000256" key="1">
    <source>
        <dbReference type="SAM" id="Phobius"/>
    </source>
</evidence>
<dbReference type="PANTHER" id="PTHR42941:SF1">
    <property type="entry name" value="SLL1037 PROTEIN"/>
    <property type="match status" value="1"/>
</dbReference>
<keyword evidence="3" id="KW-1185">Reference proteome</keyword>
<dbReference type="Gene3D" id="3.40.190.10">
    <property type="entry name" value="Periplasmic binding protein-like II"/>
    <property type="match status" value="2"/>
</dbReference>
<keyword evidence="1" id="KW-0472">Membrane</keyword>
<reference evidence="2 3" key="1">
    <citation type="submission" date="2013-03" db="EMBL/GenBank/DDBJ databases">
        <title>Salinisphaera dokdonensis CL-ES53 Genome Sequencing.</title>
        <authorList>
            <person name="Li C."/>
            <person name="Lai Q."/>
            <person name="Shao Z."/>
        </authorList>
    </citation>
    <scope>NUCLEOTIDE SEQUENCE [LARGE SCALE GENOMIC DNA]</scope>
    <source>
        <strain evidence="2 3">CL-ES53</strain>
    </source>
</reference>
<evidence type="ECO:0000313" key="3">
    <source>
        <dbReference type="Proteomes" id="UP001460888"/>
    </source>
</evidence>
<proteinExistence type="predicted"/>
<organism evidence="2 3">
    <name type="scientific">Salinisphaera dokdonensis CL-ES53</name>
    <dbReference type="NCBI Taxonomy" id="1304272"/>
    <lineage>
        <taxon>Bacteria</taxon>
        <taxon>Pseudomonadati</taxon>
        <taxon>Pseudomonadota</taxon>
        <taxon>Gammaproteobacteria</taxon>
        <taxon>Salinisphaerales</taxon>
        <taxon>Salinisphaeraceae</taxon>
        <taxon>Salinisphaera</taxon>
    </lineage>
</organism>
<dbReference type="Pfam" id="PF16868">
    <property type="entry name" value="NMT1_3"/>
    <property type="match status" value="1"/>
</dbReference>
<keyword evidence="1" id="KW-1133">Transmembrane helix</keyword>
<name>A0ABV2AXT2_9GAMM</name>
<sequence>MVRVSALILAVVLAATALWWLSRDIIPPSTVRFAAGVEGGGYWRIATQYRDILERDGIDLDLIATAGSVENARLMAEGKADAALLQGGIAVGDDIQTLGAVFTEPFLIFARPTADVDVPRNPAQWSGLRIAAGDEGSGTRAAAQTFLKAAGLSGNANTLLPLGGADAAQALTSGDADVALFVAPLSAPYLSQLLADGDATLLQLDHIVALSRRMPQSILVDVPSGAFALDPPLPVRERQLLGLVARIVAQPELHPAIVDRLVEAAREVHEPGDVITPEGQFPSMDNTSLPQDAYARDLIADGPSPLNAFLPYWVVAQISRFAILLLPIVFLLLPLLRTLPGLYKWSIRNRVFRHYARIREIDEAAAETNDPQQLRELETELAELDREIASLNLPLTYRGYAYDARLHIDLLRKRIANGVG</sequence>
<dbReference type="PANTHER" id="PTHR42941">
    <property type="entry name" value="SLL1037 PROTEIN"/>
    <property type="match status" value="1"/>
</dbReference>
<dbReference type="EMBL" id="APND01000001">
    <property type="protein sequence ID" value="MES1928077.1"/>
    <property type="molecule type" value="Genomic_DNA"/>
</dbReference>
<dbReference type="SUPFAM" id="SSF53850">
    <property type="entry name" value="Periplasmic binding protein-like II"/>
    <property type="match status" value="1"/>
</dbReference>
<dbReference type="Proteomes" id="UP001460888">
    <property type="component" value="Unassembled WGS sequence"/>
</dbReference>
<dbReference type="RefSeq" id="WP_353108930.1">
    <property type="nucleotide sequence ID" value="NZ_APND01000001.1"/>
</dbReference>
<gene>
    <name evidence="2" type="ORF">SADO_02440</name>
</gene>
<feature type="transmembrane region" description="Helical" evidence="1">
    <location>
        <begin position="312"/>
        <end position="336"/>
    </location>
</feature>
<evidence type="ECO:0000313" key="2">
    <source>
        <dbReference type="EMBL" id="MES1928077.1"/>
    </source>
</evidence>
<accession>A0ABV2AXT2</accession>